<dbReference type="GO" id="GO:0000160">
    <property type="term" value="P:phosphorelay signal transduction system"/>
    <property type="evidence" value="ECO:0007669"/>
    <property type="project" value="InterPro"/>
</dbReference>
<dbReference type="RefSeq" id="WP_203243357.1">
    <property type="nucleotide sequence ID" value="NZ_JAFBRH010000007.1"/>
</dbReference>
<evidence type="ECO:0000259" key="3">
    <source>
        <dbReference type="PROSITE" id="PS50110"/>
    </source>
</evidence>
<dbReference type="Pfam" id="PF00072">
    <property type="entry name" value="Response_reg"/>
    <property type="match status" value="1"/>
</dbReference>
<dbReference type="InterPro" id="IPR011006">
    <property type="entry name" value="CheY-like_superfamily"/>
</dbReference>
<dbReference type="PROSITE" id="PS50110">
    <property type="entry name" value="RESPONSE_REGULATORY"/>
    <property type="match status" value="1"/>
</dbReference>
<dbReference type="Proteomes" id="UP000732193">
    <property type="component" value="Unassembled WGS sequence"/>
</dbReference>
<dbReference type="AlphaFoldDB" id="A0AAE2W124"/>
<dbReference type="SUPFAM" id="SSF52172">
    <property type="entry name" value="CheY-like"/>
    <property type="match status" value="1"/>
</dbReference>
<gene>
    <name evidence="4" type="ORF">JQV55_18640</name>
</gene>
<dbReference type="CDD" id="cd17574">
    <property type="entry name" value="REC_OmpR"/>
    <property type="match status" value="1"/>
</dbReference>
<evidence type="ECO:0000313" key="4">
    <source>
        <dbReference type="EMBL" id="MBM1715594.1"/>
    </source>
</evidence>
<feature type="domain" description="Response regulatory" evidence="3">
    <location>
        <begin position="4"/>
        <end position="122"/>
    </location>
</feature>
<dbReference type="PANTHER" id="PTHR44591:SF3">
    <property type="entry name" value="RESPONSE REGULATORY DOMAIN-CONTAINING PROTEIN"/>
    <property type="match status" value="1"/>
</dbReference>
<dbReference type="InterPro" id="IPR050595">
    <property type="entry name" value="Bact_response_regulator"/>
</dbReference>
<keyword evidence="5" id="KW-1185">Reference proteome</keyword>
<dbReference type="Gene3D" id="3.40.50.2300">
    <property type="match status" value="1"/>
</dbReference>
<comment type="caution">
    <text evidence="4">The sequence shown here is derived from an EMBL/GenBank/DDBJ whole genome shotgun (WGS) entry which is preliminary data.</text>
</comment>
<evidence type="ECO:0000313" key="5">
    <source>
        <dbReference type="Proteomes" id="UP000732193"/>
    </source>
</evidence>
<dbReference type="SMART" id="SM00448">
    <property type="entry name" value="REC"/>
    <property type="match status" value="1"/>
</dbReference>
<evidence type="ECO:0000256" key="2">
    <source>
        <dbReference type="PROSITE-ProRule" id="PRU00169"/>
    </source>
</evidence>
<proteinExistence type="predicted"/>
<organism evidence="4 5">
    <name type="scientific">Sulfitobacter geojensis</name>
    <dbReference type="NCBI Taxonomy" id="1342299"/>
    <lineage>
        <taxon>Bacteria</taxon>
        <taxon>Pseudomonadati</taxon>
        <taxon>Pseudomonadota</taxon>
        <taxon>Alphaproteobacteria</taxon>
        <taxon>Rhodobacterales</taxon>
        <taxon>Roseobacteraceae</taxon>
        <taxon>Sulfitobacter</taxon>
    </lineage>
</organism>
<sequence length="315" mass="35022">MNMRVLAVDDDPVILDLLQVILRQEGHETVVVRSGSAALDLLARPDERFDVLVLDITMPEMDGVELCGRIRNLPLYAHTPIIMLTAMSDSHSIETAFSAGANDYITKPFDVKGIGPRLQVAERMMAENRKALDVGPMVPNPLEMKGEHDIAFEDAALINGVNHHTDEFSLGNYLSTMEKHRVEQSSVFAAHICAFDRLYENCTKQELQVILKETWIAIAAAADHARFLGAYVGSGNFILITTSEIQDEWNGLELLIEANLACSEPLKKANLTSSVRVLLGRPFRPNASKTKRVKPTFDRARLLLQKRLEMESDAG</sequence>
<protein>
    <submittedName>
        <fullName evidence="4">Response regulator</fullName>
    </submittedName>
</protein>
<dbReference type="EMBL" id="JAFBRM010000007">
    <property type="protein sequence ID" value="MBM1715594.1"/>
    <property type="molecule type" value="Genomic_DNA"/>
</dbReference>
<keyword evidence="1 2" id="KW-0597">Phosphoprotein</keyword>
<reference evidence="4 5" key="1">
    <citation type="submission" date="2021-01" db="EMBL/GenBank/DDBJ databases">
        <title>Diatom-associated Roseobacters Show Island Model of Population Structure.</title>
        <authorList>
            <person name="Qu L."/>
            <person name="Feng X."/>
            <person name="Chen Y."/>
            <person name="Li L."/>
            <person name="Wang X."/>
            <person name="Hu Z."/>
            <person name="Wang H."/>
            <person name="Luo H."/>
        </authorList>
    </citation>
    <scope>NUCLEOTIDE SEQUENCE [LARGE SCALE GENOMIC DNA]</scope>
    <source>
        <strain evidence="4 5">TR60-84</strain>
    </source>
</reference>
<dbReference type="InterPro" id="IPR001789">
    <property type="entry name" value="Sig_transdc_resp-reg_receiver"/>
</dbReference>
<feature type="modified residue" description="4-aspartylphosphate" evidence="2">
    <location>
        <position position="55"/>
    </location>
</feature>
<dbReference type="PANTHER" id="PTHR44591">
    <property type="entry name" value="STRESS RESPONSE REGULATOR PROTEIN 1"/>
    <property type="match status" value="1"/>
</dbReference>
<accession>A0AAE2W124</accession>
<evidence type="ECO:0000256" key="1">
    <source>
        <dbReference type="ARBA" id="ARBA00022553"/>
    </source>
</evidence>
<name>A0AAE2W124_9RHOB</name>